<accession>K6NXX6</accession>
<dbReference type="STRING" id="867903.ThesuDRAFT_00317"/>
<dbReference type="PANTHER" id="PTHR43542">
    <property type="entry name" value="METHYLTRANSFERASE"/>
    <property type="match status" value="1"/>
</dbReference>
<dbReference type="GO" id="GO:0008168">
    <property type="term" value="F:methyltransferase activity"/>
    <property type="evidence" value="ECO:0007669"/>
    <property type="project" value="UniProtKB-KW"/>
</dbReference>
<dbReference type="InterPro" id="IPR002052">
    <property type="entry name" value="DNA_methylase_N6_adenine_CS"/>
</dbReference>
<dbReference type="Gene3D" id="3.40.50.150">
    <property type="entry name" value="Vaccinia Virus protein VP39"/>
    <property type="match status" value="1"/>
</dbReference>
<sequence>MRVTGGRWRGRPLKVPAGRQVRPTTDRVRQALFNILGRAVEGARVLDLFAGTGSLAIEALSRGAREALCIESDPRVVAVLKANLHAVGAGAGAAVWRQDVFAAVAKLAGGSRVFDLILADPPYRQGLAARVVAAVGDGRLLAPGGRLVVEHDPREVLPDGVAGLECADRRRYGDTALSFYVLPARKGESHDHRPLPGEL</sequence>
<dbReference type="InterPro" id="IPR004398">
    <property type="entry name" value="RNA_MeTrfase_RsmD"/>
</dbReference>
<keyword evidence="5" id="KW-1185">Reference proteome</keyword>
<dbReference type="InterPro" id="IPR029063">
    <property type="entry name" value="SAM-dependent_MTases_sf"/>
</dbReference>
<protein>
    <submittedName>
        <fullName evidence="4">RNA methyltransferase, RsmD family</fullName>
    </submittedName>
</protein>
<dbReference type="AlphaFoldDB" id="K6NXX6"/>
<keyword evidence="1 4" id="KW-0489">Methyltransferase</keyword>
<keyword evidence="2" id="KW-0808">Transferase</keyword>
<dbReference type="NCBIfam" id="TIGR00095">
    <property type="entry name" value="16S rRNA (guanine(966)-N(2))-methyltransferase RsmD"/>
    <property type="match status" value="1"/>
</dbReference>
<proteinExistence type="predicted"/>
<dbReference type="HOGENOM" id="CLU_075826_0_2_9"/>
<gene>
    <name evidence="4" type="ORF">ThesuDRAFT_00317</name>
</gene>
<dbReference type="SUPFAM" id="SSF53335">
    <property type="entry name" value="S-adenosyl-L-methionine-dependent methyltransferases"/>
    <property type="match status" value="1"/>
</dbReference>
<dbReference type="GO" id="GO:0031167">
    <property type="term" value="P:rRNA methylation"/>
    <property type="evidence" value="ECO:0007669"/>
    <property type="project" value="InterPro"/>
</dbReference>
<dbReference type="RefSeq" id="WP_006905013.1">
    <property type="nucleotide sequence ID" value="NZ_JH976536.1"/>
</dbReference>
<evidence type="ECO:0000256" key="3">
    <source>
        <dbReference type="SAM" id="MobiDB-lite"/>
    </source>
</evidence>
<name>K6NXX6_9FIRM</name>
<evidence type="ECO:0000313" key="4">
    <source>
        <dbReference type="EMBL" id="EKP93720.1"/>
    </source>
</evidence>
<dbReference type="PIRSF" id="PIRSF004553">
    <property type="entry name" value="CHP00095"/>
    <property type="match status" value="1"/>
</dbReference>
<comment type="caution">
    <text evidence="4">The sequence shown here is derived from an EMBL/GenBank/DDBJ whole genome shotgun (WGS) entry which is preliminary data.</text>
</comment>
<dbReference type="EMBL" id="AENY02000005">
    <property type="protein sequence ID" value="EKP93720.1"/>
    <property type="molecule type" value="Genomic_DNA"/>
</dbReference>
<evidence type="ECO:0000256" key="1">
    <source>
        <dbReference type="ARBA" id="ARBA00022603"/>
    </source>
</evidence>
<dbReference type="OrthoDB" id="9803017at2"/>
<organism evidence="4 5">
    <name type="scientific">Thermaerobacter subterraneus DSM 13965</name>
    <dbReference type="NCBI Taxonomy" id="867903"/>
    <lineage>
        <taxon>Bacteria</taxon>
        <taxon>Bacillati</taxon>
        <taxon>Bacillota</taxon>
        <taxon>Clostridia</taxon>
        <taxon>Eubacteriales</taxon>
        <taxon>Clostridiales Family XVII. Incertae Sedis</taxon>
        <taxon>Thermaerobacter</taxon>
    </lineage>
</organism>
<dbReference type="PANTHER" id="PTHR43542:SF1">
    <property type="entry name" value="METHYLTRANSFERASE"/>
    <property type="match status" value="1"/>
</dbReference>
<dbReference type="GO" id="GO:0003676">
    <property type="term" value="F:nucleic acid binding"/>
    <property type="evidence" value="ECO:0007669"/>
    <property type="project" value="InterPro"/>
</dbReference>
<dbReference type="Proteomes" id="UP000005710">
    <property type="component" value="Unassembled WGS sequence"/>
</dbReference>
<dbReference type="Pfam" id="PF03602">
    <property type="entry name" value="Cons_hypoth95"/>
    <property type="match status" value="1"/>
</dbReference>
<evidence type="ECO:0000256" key="2">
    <source>
        <dbReference type="ARBA" id="ARBA00022679"/>
    </source>
</evidence>
<reference evidence="4" key="2">
    <citation type="submission" date="2012-10" db="EMBL/GenBank/DDBJ databases">
        <title>Improved high-quality draft of Thermaerobacter subterraneus C21, DSM 13965.</title>
        <authorList>
            <consortium name="DOE Joint Genome Institute"/>
            <person name="Eisen J."/>
            <person name="Huntemann M."/>
            <person name="Wei C.-L."/>
            <person name="Han J."/>
            <person name="Detter J.C."/>
            <person name="Han C."/>
            <person name="Tapia R."/>
            <person name="Chen A."/>
            <person name="Kyrpides N."/>
            <person name="Mavromatis K."/>
            <person name="Markowitz V."/>
            <person name="Szeto E."/>
            <person name="Ivanova N."/>
            <person name="Mikhailova N."/>
            <person name="Ovchinnikova G."/>
            <person name="Pagani I."/>
            <person name="Pati A."/>
            <person name="Goodwin L."/>
            <person name="Nordberg H.P."/>
            <person name="Cantor M.N."/>
            <person name="Hua S.X."/>
            <person name="Woyke T."/>
            <person name="Eisen J."/>
            <person name="Klenk H.-P."/>
        </authorList>
    </citation>
    <scope>NUCLEOTIDE SEQUENCE [LARGE SCALE GENOMIC DNA]</scope>
    <source>
        <strain evidence="4">DSM 13965</strain>
    </source>
</reference>
<dbReference type="eggNOG" id="COG0742">
    <property type="taxonomic scope" value="Bacteria"/>
</dbReference>
<evidence type="ECO:0000313" key="5">
    <source>
        <dbReference type="Proteomes" id="UP000005710"/>
    </source>
</evidence>
<reference evidence="4" key="1">
    <citation type="submission" date="2010-10" db="EMBL/GenBank/DDBJ databases">
        <authorList>
            <consortium name="US DOE Joint Genome Institute (JGI-PGF)"/>
            <person name="Lucas S."/>
            <person name="Copeland A."/>
            <person name="Lapidus A."/>
            <person name="Bruce D."/>
            <person name="Goodwin L."/>
            <person name="Pitluck S."/>
            <person name="Kyrpides N."/>
            <person name="Mavromatis K."/>
            <person name="Detter J.C."/>
            <person name="Han C."/>
            <person name="Land M."/>
            <person name="Hauser L."/>
            <person name="Markowitz V."/>
            <person name="Cheng J.-F."/>
            <person name="Hugenholtz P."/>
            <person name="Woyke T."/>
            <person name="Wu D."/>
            <person name="Pukall R."/>
            <person name="Wahrenburg C."/>
            <person name="Brambilla E."/>
            <person name="Klenk H.-P."/>
            <person name="Eisen J.A."/>
        </authorList>
    </citation>
    <scope>NUCLEOTIDE SEQUENCE [LARGE SCALE GENOMIC DNA]</scope>
    <source>
        <strain evidence="4">DSM 13965</strain>
    </source>
</reference>
<feature type="region of interest" description="Disordered" evidence="3">
    <location>
        <begin position="1"/>
        <end position="20"/>
    </location>
</feature>
<dbReference type="PROSITE" id="PS00092">
    <property type="entry name" value="N6_MTASE"/>
    <property type="match status" value="1"/>
</dbReference>
<dbReference type="CDD" id="cd02440">
    <property type="entry name" value="AdoMet_MTases"/>
    <property type="match status" value="1"/>
</dbReference>